<dbReference type="EMBL" id="CM042027">
    <property type="protein sequence ID" value="KAI3801143.1"/>
    <property type="molecule type" value="Genomic_DNA"/>
</dbReference>
<reference evidence="1 2" key="2">
    <citation type="journal article" date="2022" name="Mol. Ecol. Resour.">
        <title>The genomes of chicory, endive, great burdock and yacon provide insights into Asteraceae paleo-polyploidization history and plant inulin production.</title>
        <authorList>
            <person name="Fan W."/>
            <person name="Wang S."/>
            <person name="Wang H."/>
            <person name="Wang A."/>
            <person name="Jiang F."/>
            <person name="Liu H."/>
            <person name="Zhao H."/>
            <person name="Xu D."/>
            <person name="Zhang Y."/>
        </authorList>
    </citation>
    <scope>NUCLEOTIDE SEQUENCE [LARGE SCALE GENOMIC DNA]</scope>
    <source>
        <strain evidence="2">cv. Yunnan</strain>
        <tissue evidence="1">Leaves</tissue>
    </source>
</reference>
<reference evidence="2" key="1">
    <citation type="journal article" date="2022" name="Mol. Ecol. Resour.">
        <title>The genomes of chicory, endive, great burdock and yacon provide insights into Asteraceae palaeo-polyploidization history and plant inulin production.</title>
        <authorList>
            <person name="Fan W."/>
            <person name="Wang S."/>
            <person name="Wang H."/>
            <person name="Wang A."/>
            <person name="Jiang F."/>
            <person name="Liu H."/>
            <person name="Zhao H."/>
            <person name="Xu D."/>
            <person name="Zhang Y."/>
        </authorList>
    </citation>
    <scope>NUCLEOTIDE SEQUENCE [LARGE SCALE GENOMIC DNA]</scope>
    <source>
        <strain evidence="2">cv. Yunnan</strain>
    </source>
</reference>
<keyword evidence="2" id="KW-1185">Reference proteome</keyword>
<evidence type="ECO:0000313" key="2">
    <source>
        <dbReference type="Proteomes" id="UP001056120"/>
    </source>
</evidence>
<comment type="caution">
    <text evidence="1">The sequence shown here is derived from an EMBL/GenBank/DDBJ whole genome shotgun (WGS) entry which is preliminary data.</text>
</comment>
<gene>
    <name evidence="1" type="ORF">L1987_29246</name>
</gene>
<dbReference type="Proteomes" id="UP001056120">
    <property type="component" value="Linkage Group LG10"/>
</dbReference>
<accession>A0ACB9HYV0</accession>
<name>A0ACB9HYV0_9ASTR</name>
<organism evidence="1 2">
    <name type="scientific">Smallanthus sonchifolius</name>
    <dbReference type="NCBI Taxonomy" id="185202"/>
    <lineage>
        <taxon>Eukaryota</taxon>
        <taxon>Viridiplantae</taxon>
        <taxon>Streptophyta</taxon>
        <taxon>Embryophyta</taxon>
        <taxon>Tracheophyta</taxon>
        <taxon>Spermatophyta</taxon>
        <taxon>Magnoliopsida</taxon>
        <taxon>eudicotyledons</taxon>
        <taxon>Gunneridae</taxon>
        <taxon>Pentapetalae</taxon>
        <taxon>asterids</taxon>
        <taxon>campanulids</taxon>
        <taxon>Asterales</taxon>
        <taxon>Asteraceae</taxon>
        <taxon>Asteroideae</taxon>
        <taxon>Heliantheae alliance</taxon>
        <taxon>Millerieae</taxon>
        <taxon>Smallanthus</taxon>
    </lineage>
</organism>
<proteinExistence type="predicted"/>
<protein>
    <submittedName>
        <fullName evidence="1">Uncharacterized protein</fullName>
    </submittedName>
</protein>
<sequence length="374" mass="42127">METTTPNTPPISPHEEAGNDNQQPPIAGLPPHASVTSPPLPIEYEDHHQEFTDSISPYSPPQQPENSADGQHPPPEEVDGQQEPPVPPSPPPEGKFVEPLETANLIQAYQEKWYSLKKGSLKAGQWEEVAITVAARCGYDEPTKTAKQCRHKLEKLRKRYRAERGKPRSKATAWNFFKLMDNLEKGPLPISSSPPMALLEYQKPSNSNGKKRKNNVDDDDGDGEFLVNKRSSRSKSYNHHVPDGYLTINLRFSDDGNRVVRGLRTPVVHKRKGFYQEDDGEDEEEEEEGGGNGNGGEEQGVAAQLAVEIKGFAEKFVKMENKKIEMIRDVERYRLEMENKRMEMILESQQMLVETVNKAFSFSSSHKTHKLSAK</sequence>
<evidence type="ECO:0000313" key="1">
    <source>
        <dbReference type="EMBL" id="KAI3801143.1"/>
    </source>
</evidence>